<reference evidence="1" key="1">
    <citation type="submission" date="2018-05" db="EMBL/GenBank/DDBJ databases">
        <authorList>
            <person name="Lanie J.A."/>
            <person name="Ng W.-L."/>
            <person name="Kazmierczak K.M."/>
            <person name="Andrzejewski T.M."/>
            <person name="Davidsen T.M."/>
            <person name="Wayne K.J."/>
            <person name="Tettelin H."/>
            <person name="Glass J.I."/>
            <person name="Rusch D."/>
            <person name="Podicherti R."/>
            <person name="Tsui H.-C.T."/>
            <person name="Winkler M.E."/>
        </authorList>
    </citation>
    <scope>NUCLEOTIDE SEQUENCE</scope>
</reference>
<proteinExistence type="predicted"/>
<dbReference type="AlphaFoldDB" id="A0A383AI30"/>
<accession>A0A383AI30</accession>
<protein>
    <submittedName>
        <fullName evidence="1">Uncharacterized protein</fullName>
    </submittedName>
</protein>
<organism evidence="1">
    <name type="scientific">marine metagenome</name>
    <dbReference type="NCBI Taxonomy" id="408172"/>
    <lineage>
        <taxon>unclassified sequences</taxon>
        <taxon>metagenomes</taxon>
        <taxon>ecological metagenomes</taxon>
    </lineage>
</organism>
<dbReference type="EMBL" id="UINC01192258">
    <property type="protein sequence ID" value="SVE07314.1"/>
    <property type="molecule type" value="Genomic_DNA"/>
</dbReference>
<evidence type="ECO:0000313" key="1">
    <source>
        <dbReference type="EMBL" id="SVE07314.1"/>
    </source>
</evidence>
<name>A0A383AI30_9ZZZZ</name>
<sequence>IGDPSLGSGHGIVQTRKMIILK</sequence>
<feature type="non-terminal residue" evidence="1">
    <location>
        <position position="1"/>
    </location>
</feature>
<gene>
    <name evidence="1" type="ORF">METZ01_LOCUS460168</name>
</gene>